<organism evidence="2 3">
    <name type="scientific">Candidatus Blautia pullicola</name>
    <dbReference type="NCBI Taxonomy" id="2838498"/>
    <lineage>
        <taxon>Bacteria</taxon>
        <taxon>Bacillati</taxon>
        <taxon>Bacillota</taxon>
        <taxon>Clostridia</taxon>
        <taxon>Lachnospirales</taxon>
        <taxon>Lachnospiraceae</taxon>
        <taxon>Blautia</taxon>
    </lineage>
</organism>
<dbReference type="Proteomes" id="UP000824056">
    <property type="component" value="Unassembled WGS sequence"/>
</dbReference>
<proteinExistence type="predicted"/>
<accession>A0A9D2FSU8</accession>
<reference evidence="2" key="1">
    <citation type="journal article" date="2021" name="PeerJ">
        <title>Extensive microbial diversity within the chicken gut microbiome revealed by metagenomics and culture.</title>
        <authorList>
            <person name="Gilroy R."/>
            <person name="Ravi A."/>
            <person name="Getino M."/>
            <person name="Pursley I."/>
            <person name="Horton D.L."/>
            <person name="Alikhan N.F."/>
            <person name="Baker D."/>
            <person name="Gharbi K."/>
            <person name="Hall N."/>
            <person name="Watson M."/>
            <person name="Adriaenssens E.M."/>
            <person name="Foster-Nyarko E."/>
            <person name="Jarju S."/>
            <person name="Secka A."/>
            <person name="Antonio M."/>
            <person name="Oren A."/>
            <person name="Chaudhuri R.R."/>
            <person name="La Ragione R."/>
            <person name="Hildebrand F."/>
            <person name="Pallen M.J."/>
        </authorList>
    </citation>
    <scope>NUCLEOTIDE SEQUENCE</scope>
    <source>
        <strain evidence="2">1068</strain>
    </source>
</reference>
<feature type="domain" description="HTH LytTR-type" evidence="1">
    <location>
        <begin position="73"/>
        <end position="126"/>
    </location>
</feature>
<evidence type="ECO:0000313" key="2">
    <source>
        <dbReference type="EMBL" id="HIZ66210.1"/>
    </source>
</evidence>
<dbReference type="PROSITE" id="PS50930">
    <property type="entry name" value="HTH_LYTTR"/>
    <property type="match status" value="1"/>
</dbReference>
<dbReference type="GO" id="GO:0003677">
    <property type="term" value="F:DNA binding"/>
    <property type="evidence" value="ECO:0007669"/>
    <property type="project" value="InterPro"/>
</dbReference>
<gene>
    <name evidence="2" type="ORF">H9809_09980</name>
</gene>
<protein>
    <recommendedName>
        <fullName evidence="1">HTH LytTR-type domain-containing protein</fullName>
    </recommendedName>
</protein>
<dbReference type="AlphaFoldDB" id="A0A9D2FSU8"/>
<dbReference type="EMBL" id="DXBG01000234">
    <property type="protein sequence ID" value="HIZ66210.1"/>
    <property type="molecule type" value="Genomic_DNA"/>
</dbReference>
<evidence type="ECO:0000259" key="1">
    <source>
        <dbReference type="PROSITE" id="PS50930"/>
    </source>
</evidence>
<name>A0A9D2FSU8_9FIRM</name>
<reference evidence="2" key="2">
    <citation type="submission" date="2021-04" db="EMBL/GenBank/DDBJ databases">
        <authorList>
            <person name="Gilroy R."/>
        </authorList>
    </citation>
    <scope>NUCLEOTIDE SEQUENCE</scope>
    <source>
        <strain evidence="2">1068</strain>
    </source>
</reference>
<dbReference type="Gene3D" id="2.40.50.1020">
    <property type="entry name" value="LytTr DNA-binding domain"/>
    <property type="match status" value="1"/>
</dbReference>
<comment type="caution">
    <text evidence="2">The sequence shown here is derived from an EMBL/GenBank/DDBJ whole genome shotgun (WGS) entry which is preliminary data.</text>
</comment>
<sequence length="126" mass="15113">MTGKLNNNDYRIINSYTFVYQMIRGETKIIYEHTSYEYFSEKEPLESKTLSMDMYTFQFVKHLLLENTRQERLCITNGSQTLYLDINTLLYIQGDRHNTLLYCIDKQITCSKTLQELKEELSDDFY</sequence>
<dbReference type="InterPro" id="IPR007492">
    <property type="entry name" value="LytTR_DNA-bd_dom"/>
</dbReference>
<evidence type="ECO:0000313" key="3">
    <source>
        <dbReference type="Proteomes" id="UP000824056"/>
    </source>
</evidence>